<sequence length="245" mass="27206">MSKNTPFANEEVMEDYLSSLLSDTVDPVEVTERTAKLLEQATVDLTETESEQDSALEQAVVSAEEEIVSQVNDSVDEAAKTPPGGVPLKPLEERLDNHFQALFFEVAGLTLAVPLITLGGIHNLGKIGPLFGKPGWFMGVMIHRDEKFNVVNTAQWVMPEKYDQSLEDKLHYQYLIMLSDSEWGLASEKLVNTVSLSKEDVKWRQVSAKRPWLAGMVKDKMCALLDVDELIAMLNNGLGSKDQVP</sequence>
<feature type="domain" description="CheW-like" evidence="1">
    <location>
        <begin position="98"/>
        <end position="236"/>
    </location>
</feature>
<protein>
    <submittedName>
        <fullName evidence="2">Chemotaxis protein CheW</fullName>
    </submittedName>
</protein>
<evidence type="ECO:0000313" key="2">
    <source>
        <dbReference type="EMBL" id="MDC8830513.1"/>
    </source>
</evidence>
<dbReference type="SMART" id="SM00260">
    <property type="entry name" value="CheW"/>
    <property type="match status" value="1"/>
</dbReference>
<keyword evidence="3" id="KW-1185">Reference proteome</keyword>
<comment type="caution">
    <text evidence="2">The sequence shown here is derived from an EMBL/GenBank/DDBJ whole genome shotgun (WGS) entry which is preliminary data.</text>
</comment>
<proteinExistence type="predicted"/>
<evidence type="ECO:0000259" key="1">
    <source>
        <dbReference type="PROSITE" id="PS50851"/>
    </source>
</evidence>
<dbReference type="Pfam" id="PF01584">
    <property type="entry name" value="CheW"/>
    <property type="match status" value="1"/>
</dbReference>
<dbReference type="Proteomes" id="UP001218788">
    <property type="component" value="Unassembled WGS sequence"/>
</dbReference>
<name>A0ABT5L408_9ALTE</name>
<gene>
    <name evidence="2" type="ORF">OIK42_07005</name>
</gene>
<dbReference type="RefSeq" id="WP_273639422.1">
    <property type="nucleotide sequence ID" value="NZ_JAQQXP010000001.1"/>
</dbReference>
<dbReference type="PIRSF" id="PIRSF020479">
    <property type="entry name" value="UCP020479_CheW"/>
    <property type="match status" value="1"/>
</dbReference>
<reference evidence="2 3" key="1">
    <citation type="submission" date="2022-10" db="EMBL/GenBank/DDBJ databases">
        <title>Alteromonas sp. chi3 Genome sequencing.</title>
        <authorList>
            <person name="Park S."/>
        </authorList>
    </citation>
    <scope>NUCLEOTIDE SEQUENCE [LARGE SCALE GENOMIC DNA]</scope>
    <source>
        <strain evidence="3">chi3</strain>
    </source>
</reference>
<dbReference type="InterPro" id="IPR002545">
    <property type="entry name" value="CheW-lke_dom"/>
</dbReference>
<dbReference type="InterPro" id="IPR014506">
    <property type="entry name" value="UCP020479_CheW"/>
</dbReference>
<dbReference type="PROSITE" id="PS50851">
    <property type="entry name" value="CHEW"/>
    <property type="match status" value="1"/>
</dbReference>
<dbReference type="InterPro" id="IPR036061">
    <property type="entry name" value="CheW-like_dom_sf"/>
</dbReference>
<dbReference type="SUPFAM" id="SSF50341">
    <property type="entry name" value="CheW-like"/>
    <property type="match status" value="1"/>
</dbReference>
<organism evidence="2 3">
    <name type="scientific">Alteromonas gilva</name>
    <dbReference type="NCBI Taxonomy" id="2987522"/>
    <lineage>
        <taxon>Bacteria</taxon>
        <taxon>Pseudomonadati</taxon>
        <taxon>Pseudomonadota</taxon>
        <taxon>Gammaproteobacteria</taxon>
        <taxon>Alteromonadales</taxon>
        <taxon>Alteromonadaceae</taxon>
        <taxon>Alteromonas/Salinimonas group</taxon>
        <taxon>Alteromonas</taxon>
    </lineage>
</organism>
<evidence type="ECO:0000313" key="3">
    <source>
        <dbReference type="Proteomes" id="UP001218788"/>
    </source>
</evidence>
<accession>A0ABT5L408</accession>
<dbReference type="EMBL" id="JAQQXP010000001">
    <property type="protein sequence ID" value="MDC8830513.1"/>
    <property type="molecule type" value="Genomic_DNA"/>
</dbReference>